<evidence type="ECO:0000256" key="2">
    <source>
        <dbReference type="ARBA" id="ARBA00022723"/>
    </source>
</evidence>
<dbReference type="GO" id="GO:0000981">
    <property type="term" value="F:DNA-binding transcription factor activity, RNA polymerase II-specific"/>
    <property type="evidence" value="ECO:0007669"/>
    <property type="project" value="InterPro"/>
</dbReference>
<evidence type="ECO:0000259" key="9">
    <source>
        <dbReference type="SMART" id="SM00906"/>
    </source>
</evidence>
<dbReference type="SUPFAM" id="SSF57701">
    <property type="entry name" value="Zn2/Cys6 DNA-binding domain"/>
    <property type="match status" value="1"/>
</dbReference>
<dbReference type="AlphaFoldDB" id="A0A9P6I8V2"/>
<dbReference type="Gene3D" id="4.10.240.10">
    <property type="entry name" value="Zn(2)-C6 fungal-type DNA-binding domain"/>
    <property type="match status" value="1"/>
</dbReference>
<feature type="domain" description="Xylanolytic transcriptional activator regulatory" evidence="9">
    <location>
        <begin position="307"/>
        <end position="382"/>
    </location>
</feature>
<evidence type="ECO:0000256" key="4">
    <source>
        <dbReference type="ARBA" id="ARBA00023015"/>
    </source>
</evidence>
<dbReference type="PANTHER" id="PTHR47782">
    <property type="entry name" value="ZN(II)2CYS6 TRANSCRIPTION FACTOR (EUROFUNG)-RELATED"/>
    <property type="match status" value="1"/>
</dbReference>
<proteinExistence type="predicted"/>
<keyword evidence="5" id="KW-0238">DNA-binding</keyword>
<protein>
    <recommendedName>
        <fullName evidence="9">Xylanolytic transcriptional activator regulatory domain-containing protein</fullName>
    </recommendedName>
</protein>
<keyword evidence="6" id="KW-0804">Transcription</keyword>
<dbReference type="Pfam" id="PF04082">
    <property type="entry name" value="Fungal_trans"/>
    <property type="match status" value="1"/>
</dbReference>
<dbReference type="RefSeq" id="XP_038748784.1">
    <property type="nucleotide sequence ID" value="XM_038885585.1"/>
</dbReference>
<accession>A0A9P6I8V2</accession>
<keyword evidence="4" id="KW-0805">Transcription regulation</keyword>
<dbReference type="InterPro" id="IPR052202">
    <property type="entry name" value="Yeast_MetPath_Reg"/>
</dbReference>
<comment type="subcellular location">
    <subcellularLocation>
        <location evidence="1">Nucleus</location>
    </subcellularLocation>
</comment>
<evidence type="ECO:0000256" key="7">
    <source>
        <dbReference type="ARBA" id="ARBA00023242"/>
    </source>
</evidence>
<feature type="region of interest" description="Disordered" evidence="8">
    <location>
        <begin position="101"/>
        <end position="123"/>
    </location>
</feature>
<dbReference type="Proteomes" id="UP000781932">
    <property type="component" value="Unassembled WGS sequence"/>
</dbReference>
<gene>
    <name evidence="10" type="ORF">CkaCkLH20_02866</name>
</gene>
<dbReference type="GO" id="GO:0005634">
    <property type="term" value="C:nucleus"/>
    <property type="evidence" value="ECO:0007669"/>
    <property type="project" value="UniProtKB-SubCell"/>
</dbReference>
<keyword evidence="11" id="KW-1185">Reference proteome</keyword>
<dbReference type="EMBL" id="JAATWM020000007">
    <property type="protein sequence ID" value="KAF9879323.1"/>
    <property type="molecule type" value="Genomic_DNA"/>
</dbReference>
<evidence type="ECO:0000256" key="5">
    <source>
        <dbReference type="ARBA" id="ARBA00023125"/>
    </source>
</evidence>
<reference evidence="10" key="2">
    <citation type="submission" date="2020-11" db="EMBL/GenBank/DDBJ databases">
        <title>Whole genome sequencing of Colletotrichum sp.</title>
        <authorList>
            <person name="Li H."/>
        </authorList>
    </citation>
    <scope>NUCLEOTIDE SEQUENCE</scope>
    <source>
        <strain evidence="10">CkLH20</strain>
    </source>
</reference>
<keyword evidence="3" id="KW-0862">Zinc</keyword>
<dbReference type="InterPro" id="IPR007219">
    <property type="entry name" value="XnlR_reg_dom"/>
</dbReference>
<evidence type="ECO:0000313" key="10">
    <source>
        <dbReference type="EMBL" id="KAF9879323.1"/>
    </source>
</evidence>
<evidence type="ECO:0000256" key="1">
    <source>
        <dbReference type="ARBA" id="ARBA00004123"/>
    </source>
</evidence>
<name>A0A9P6I8V2_9PEZI</name>
<evidence type="ECO:0000256" key="8">
    <source>
        <dbReference type="SAM" id="MobiDB-lite"/>
    </source>
</evidence>
<evidence type="ECO:0000256" key="3">
    <source>
        <dbReference type="ARBA" id="ARBA00022833"/>
    </source>
</evidence>
<keyword evidence="7" id="KW-0539">Nucleus</keyword>
<evidence type="ECO:0000313" key="11">
    <source>
        <dbReference type="Proteomes" id="UP000781932"/>
    </source>
</evidence>
<sequence>MSQPIRSRPARGSATRVRTGSRTLAACIRFAEIVSQCDEQIPACSSCLRNNTVCLVEDPVTKRHQPRNYLELLEQRVLTLERQLHETNSILTNTCTPLDVPPLTADQSVTDSNRPTETDADSHADDLASMVGTLSLNAAGAEPSYLGPSSTFAFTRFLKLSMRQAIGPLSPNVSEQDPDRYNALAPDPCLLPDYQTARQLSNAYFENVHAQYPFLHEQTFREWEAALADPSEAAAAWNLGFLPLYFLNMVYAVGATLLPNMGYAAEQLYASAMLYIDDIISHDNLESIQAVLCCAVYSIRSTKGISHWKLAGQALRQCINLGYHRDHKRFKSGVSPFQQEMRKRVFWSAYVMECAAAVMLGRPLGLHFEEIDVEVKRHCFHVCRAAVNVEKYPLDIEESQLVPDGVIGSARSSTDTPTMMTYAIHGFKVRILLGRIQTALYSDCTIISTEERQKRIQKLSLELDKWWAECPQPRAPPRGGALSFYRTPDFYEINRNYAILMLYRTQMTDTKTPAPDEVFLKCMQAAQNTCHSCRRQFLGKKTAYTWGAVHELFLAGLTYVYCLWTSAAARAASRQDQASSVCTDCTMVLVILAERCKDAAPYRDIFEVLASRTMTMLADLQQGKAVETVAISHGQRYCPEELPQWMEGITHTGYASGVDRLLSELIDECPASEATQYEPLSWNT</sequence>
<dbReference type="GO" id="GO:0043565">
    <property type="term" value="F:sequence-specific DNA binding"/>
    <property type="evidence" value="ECO:0007669"/>
    <property type="project" value="TreeGrafter"/>
</dbReference>
<reference evidence="10" key="1">
    <citation type="submission" date="2020-03" db="EMBL/GenBank/DDBJ databases">
        <authorList>
            <person name="He L."/>
        </authorList>
    </citation>
    <scope>NUCLEOTIDE SEQUENCE</scope>
    <source>
        <strain evidence="10">CkLH20</strain>
    </source>
</reference>
<dbReference type="PANTHER" id="PTHR47782:SF12">
    <property type="entry name" value="ZN(II)2CYS6 TRANSCRIPTION FACTOR (EUROFUNG)"/>
    <property type="match status" value="1"/>
</dbReference>
<dbReference type="SMART" id="SM00906">
    <property type="entry name" value="Fungal_trans"/>
    <property type="match status" value="1"/>
</dbReference>
<organism evidence="10 11">
    <name type="scientific">Colletotrichum karsti</name>
    <dbReference type="NCBI Taxonomy" id="1095194"/>
    <lineage>
        <taxon>Eukaryota</taxon>
        <taxon>Fungi</taxon>
        <taxon>Dikarya</taxon>
        <taxon>Ascomycota</taxon>
        <taxon>Pezizomycotina</taxon>
        <taxon>Sordariomycetes</taxon>
        <taxon>Hypocreomycetidae</taxon>
        <taxon>Glomerellales</taxon>
        <taxon>Glomerellaceae</taxon>
        <taxon>Colletotrichum</taxon>
        <taxon>Colletotrichum boninense species complex</taxon>
    </lineage>
</organism>
<feature type="compositionally biased region" description="Basic and acidic residues" evidence="8">
    <location>
        <begin position="114"/>
        <end position="123"/>
    </location>
</feature>
<dbReference type="GO" id="GO:0006351">
    <property type="term" value="P:DNA-templated transcription"/>
    <property type="evidence" value="ECO:0007669"/>
    <property type="project" value="InterPro"/>
</dbReference>
<dbReference type="InterPro" id="IPR036864">
    <property type="entry name" value="Zn2-C6_fun-type_DNA-bd_sf"/>
</dbReference>
<evidence type="ECO:0000256" key="6">
    <source>
        <dbReference type="ARBA" id="ARBA00023163"/>
    </source>
</evidence>
<dbReference type="GO" id="GO:0008270">
    <property type="term" value="F:zinc ion binding"/>
    <property type="evidence" value="ECO:0007669"/>
    <property type="project" value="InterPro"/>
</dbReference>
<dbReference type="GeneID" id="62158659"/>
<keyword evidence="2" id="KW-0479">Metal-binding</keyword>
<dbReference type="OrthoDB" id="189997at2759"/>
<dbReference type="GO" id="GO:0045944">
    <property type="term" value="P:positive regulation of transcription by RNA polymerase II"/>
    <property type="evidence" value="ECO:0007669"/>
    <property type="project" value="TreeGrafter"/>
</dbReference>
<dbReference type="CDD" id="cd12148">
    <property type="entry name" value="fungal_TF_MHR"/>
    <property type="match status" value="1"/>
</dbReference>
<comment type="caution">
    <text evidence="10">The sequence shown here is derived from an EMBL/GenBank/DDBJ whole genome shotgun (WGS) entry which is preliminary data.</text>
</comment>